<feature type="chain" id="PRO_5029013092" evidence="1">
    <location>
        <begin position="21"/>
        <end position="176"/>
    </location>
</feature>
<evidence type="ECO:0000313" key="4">
    <source>
        <dbReference type="Proteomes" id="UP000503287"/>
    </source>
</evidence>
<dbReference type="Gene3D" id="2.60.40.1090">
    <property type="entry name" value="Fimbrial-type adhesion domain"/>
    <property type="match status" value="1"/>
</dbReference>
<organism evidence="3 4">
    <name type="scientific">Proteus vulgaris</name>
    <dbReference type="NCBI Taxonomy" id="585"/>
    <lineage>
        <taxon>Bacteria</taxon>
        <taxon>Pseudomonadati</taxon>
        <taxon>Pseudomonadota</taxon>
        <taxon>Gammaproteobacteria</taxon>
        <taxon>Enterobacterales</taxon>
        <taxon>Morganellaceae</taxon>
        <taxon>Proteus</taxon>
    </lineage>
</organism>
<dbReference type="AlphaFoldDB" id="A0A6G6SJ29"/>
<dbReference type="InterPro" id="IPR008966">
    <property type="entry name" value="Adhesion_dom_sf"/>
</dbReference>
<evidence type="ECO:0000259" key="2">
    <source>
        <dbReference type="Pfam" id="PF00419"/>
    </source>
</evidence>
<keyword evidence="1" id="KW-0732">Signal</keyword>
<accession>A0A6G6SJ29</accession>
<evidence type="ECO:0000313" key="3">
    <source>
        <dbReference type="EMBL" id="QIF94542.1"/>
    </source>
</evidence>
<dbReference type="RefSeq" id="WP_072068492.1">
    <property type="nucleotide sequence ID" value="NZ_CP047344.1"/>
</dbReference>
<proteinExistence type="predicted"/>
<protein>
    <submittedName>
        <fullName evidence="3">Fimbrial protein</fullName>
    </submittedName>
</protein>
<dbReference type="Pfam" id="PF00419">
    <property type="entry name" value="Fimbrial"/>
    <property type="match status" value="1"/>
</dbReference>
<gene>
    <name evidence="3" type="ORF">GTH24_11795</name>
</gene>
<feature type="domain" description="Fimbrial-type adhesion" evidence="2">
    <location>
        <begin position="26"/>
        <end position="176"/>
    </location>
</feature>
<dbReference type="GO" id="GO:0043709">
    <property type="term" value="P:cell adhesion involved in single-species biofilm formation"/>
    <property type="evidence" value="ECO:0007669"/>
    <property type="project" value="TreeGrafter"/>
</dbReference>
<dbReference type="PANTHER" id="PTHR33420:SF10">
    <property type="entry name" value="FIMBRIAE MAJOR SUBUNIT"/>
    <property type="match status" value="1"/>
</dbReference>
<keyword evidence="4" id="KW-1185">Reference proteome</keyword>
<dbReference type="InterPro" id="IPR000259">
    <property type="entry name" value="Adhesion_dom_fimbrial"/>
</dbReference>
<name>A0A6G6SJ29_PROVU</name>
<dbReference type="PANTHER" id="PTHR33420">
    <property type="entry name" value="FIMBRIAL SUBUNIT ELFA-RELATED"/>
    <property type="match status" value="1"/>
</dbReference>
<reference evidence="3 4" key="1">
    <citation type="submission" date="2020-01" db="EMBL/GenBank/DDBJ databases">
        <title>The genomic epidemiology of tigecycline resistance gene tet(X) variants in a swine farm in China.</title>
        <authorList>
            <person name="Peng K."/>
            <person name="Li R."/>
        </authorList>
    </citation>
    <scope>NUCLEOTIDE SEQUENCE [LARGE SCALE GENOMIC DNA]</scope>
    <source>
        <strain evidence="3 4">ZN3</strain>
    </source>
</reference>
<dbReference type="Proteomes" id="UP000503287">
    <property type="component" value="Chromosome"/>
</dbReference>
<sequence length="176" mass="18212">MNKILLATMIAGIFSTTAFAASDNTIRFQGEVSDETCTVTVNGNSALPVVLLPTVPVTALDTAGKTAGQTPFTIAVSGCTGTKGTDTNIKTIFVANNLTTEGRIGNSAANNNVSLEIIDPANTGTKIDLTGVGNDGLVLKANEESASYDYAVRYYADDVATAGKVEGSVQYSISYQ</sequence>
<feature type="signal peptide" evidence="1">
    <location>
        <begin position="1"/>
        <end position="20"/>
    </location>
</feature>
<dbReference type="SUPFAM" id="SSF49401">
    <property type="entry name" value="Bacterial adhesins"/>
    <property type="match status" value="1"/>
</dbReference>
<evidence type="ECO:0000256" key="1">
    <source>
        <dbReference type="SAM" id="SignalP"/>
    </source>
</evidence>
<dbReference type="OrthoDB" id="5906753at2"/>
<dbReference type="EMBL" id="CP047344">
    <property type="protein sequence ID" value="QIF94542.1"/>
    <property type="molecule type" value="Genomic_DNA"/>
</dbReference>
<dbReference type="GO" id="GO:0009289">
    <property type="term" value="C:pilus"/>
    <property type="evidence" value="ECO:0007669"/>
    <property type="project" value="InterPro"/>
</dbReference>
<dbReference type="InterPro" id="IPR050263">
    <property type="entry name" value="Bact_Fimbrial_Adh_Pro"/>
</dbReference>
<dbReference type="InterPro" id="IPR036937">
    <property type="entry name" value="Adhesion_dom_fimbrial_sf"/>
</dbReference>